<organism evidence="9 10">
    <name type="scientific">Popillia japonica</name>
    <name type="common">Japanese beetle</name>
    <dbReference type="NCBI Taxonomy" id="7064"/>
    <lineage>
        <taxon>Eukaryota</taxon>
        <taxon>Metazoa</taxon>
        <taxon>Ecdysozoa</taxon>
        <taxon>Arthropoda</taxon>
        <taxon>Hexapoda</taxon>
        <taxon>Insecta</taxon>
        <taxon>Pterygota</taxon>
        <taxon>Neoptera</taxon>
        <taxon>Endopterygota</taxon>
        <taxon>Coleoptera</taxon>
        <taxon>Polyphaga</taxon>
        <taxon>Scarabaeiformia</taxon>
        <taxon>Scarabaeidae</taxon>
        <taxon>Rutelinae</taxon>
        <taxon>Popillia</taxon>
    </lineage>
</organism>
<reference evidence="9 10" key="1">
    <citation type="journal article" date="2024" name="BMC Genomics">
        <title>De novo assembly and annotation of Popillia japonica's genome with initial clues to its potential as an invasive pest.</title>
        <authorList>
            <person name="Cucini C."/>
            <person name="Boschi S."/>
            <person name="Funari R."/>
            <person name="Cardaioli E."/>
            <person name="Iannotti N."/>
            <person name="Marturano G."/>
            <person name="Paoli F."/>
            <person name="Bruttini M."/>
            <person name="Carapelli A."/>
            <person name="Frati F."/>
            <person name="Nardi F."/>
        </authorList>
    </citation>
    <scope>NUCLEOTIDE SEQUENCE [LARGE SCALE GENOMIC DNA]</scope>
    <source>
        <strain evidence="9">DMR45628</strain>
    </source>
</reference>
<evidence type="ECO:0000313" key="10">
    <source>
        <dbReference type="Proteomes" id="UP001458880"/>
    </source>
</evidence>
<evidence type="ECO:0000256" key="4">
    <source>
        <dbReference type="ARBA" id="ARBA00022722"/>
    </source>
</evidence>
<comment type="caution">
    <text evidence="9">The sequence shown here is derived from an EMBL/GenBank/DDBJ whole genome shotgun (WGS) entry which is preliminary data.</text>
</comment>
<evidence type="ECO:0000256" key="6">
    <source>
        <dbReference type="ARBA" id="ARBA00022801"/>
    </source>
</evidence>
<keyword evidence="7" id="KW-0539">Nucleus</keyword>
<dbReference type="InterPro" id="IPR045249">
    <property type="entry name" value="HARBI1-like"/>
</dbReference>
<proteinExistence type="inferred from homology"/>
<evidence type="ECO:0000256" key="2">
    <source>
        <dbReference type="ARBA" id="ARBA00004123"/>
    </source>
</evidence>
<comment type="similarity">
    <text evidence="3">Belongs to the HARBI1 family.</text>
</comment>
<accession>A0AAW1HV78</accession>
<feature type="domain" description="DDE Tnp4" evidence="8">
    <location>
        <begin position="44"/>
        <end position="165"/>
    </location>
</feature>
<dbReference type="Pfam" id="PF13359">
    <property type="entry name" value="DDE_Tnp_4"/>
    <property type="match status" value="1"/>
</dbReference>
<dbReference type="PANTHER" id="PTHR22930">
    <property type="match status" value="1"/>
</dbReference>
<evidence type="ECO:0000259" key="8">
    <source>
        <dbReference type="Pfam" id="PF13359"/>
    </source>
</evidence>
<dbReference type="AlphaFoldDB" id="A0AAW1HV78"/>
<gene>
    <name evidence="9" type="ORF">QE152_g39230</name>
</gene>
<protein>
    <submittedName>
        <fullName evidence="9">DDE superfamily endonuclease</fullName>
    </submittedName>
</protein>
<evidence type="ECO:0000256" key="5">
    <source>
        <dbReference type="ARBA" id="ARBA00022723"/>
    </source>
</evidence>
<dbReference type="GO" id="GO:0016787">
    <property type="term" value="F:hydrolase activity"/>
    <property type="evidence" value="ECO:0007669"/>
    <property type="project" value="UniProtKB-KW"/>
</dbReference>
<keyword evidence="10" id="KW-1185">Reference proteome</keyword>
<evidence type="ECO:0000256" key="3">
    <source>
        <dbReference type="ARBA" id="ARBA00006958"/>
    </source>
</evidence>
<evidence type="ECO:0000256" key="1">
    <source>
        <dbReference type="ARBA" id="ARBA00001968"/>
    </source>
</evidence>
<keyword evidence="9" id="KW-0255">Endonuclease</keyword>
<dbReference type="Proteomes" id="UP001458880">
    <property type="component" value="Unassembled WGS sequence"/>
</dbReference>
<dbReference type="EMBL" id="JASPKY010000917">
    <property type="protein sequence ID" value="KAK9680276.1"/>
    <property type="molecule type" value="Genomic_DNA"/>
</dbReference>
<keyword evidence="4" id="KW-0540">Nuclease</keyword>
<keyword evidence="5" id="KW-0479">Metal-binding</keyword>
<comment type="cofactor">
    <cofactor evidence="1">
        <name>a divalent metal cation</name>
        <dbReference type="ChEBI" id="CHEBI:60240"/>
    </cofactor>
</comment>
<evidence type="ECO:0000313" key="9">
    <source>
        <dbReference type="EMBL" id="KAK9680276.1"/>
    </source>
</evidence>
<keyword evidence="6" id="KW-0378">Hydrolase</keyword>
<evidence type="ECO:0000256" key="7">
    <source>
        <dbReference type="ARBA" id="ARBA00023242"/>
    </source>
</evidence>
<dbReference type="GO" id="GO:0005634">
    <property type="term" value="C:nucleus"/>
    <property type="evidence" value="ECO:0007669"/>
    <property type="project" value="UniProtKB-SubCell"/>
</dbReference>
<dbReference type="GO" id="GO:0004519">
    <property type="term" value="F:endonuclease activity"/>
    <property type="evidence" value="ECO:0007669"/>
    <property type="project" value="UniProtKB-KW"/>
</dbReference>
<dbReference type="InterPro" id="IPR027806">
    <property type="entry name" value="HARBI1_dom"/>
</dbReference>
<comment type="subcellular location">
    <subcellularLocation>
        <location evidence="2">Nucleus</location>
    </subcellularLocation>
</comment>
<sequence>MAIPTTERWKYIANRFDQLWNIPNCLGAIDGKHVRIQKLPNSGSNGLFTIIETGYAGRNNDGGIFRASNFNHCLERGRLNLPTTACLPNDESRQNVPYFFVGDNAFPLKRYLMRPYPVRTLDNKKRIFNYRLSRGRKTIECTFGMMTQKFQTVYIIRYQSMNINITTYYKIWIYKKNILS</sequence>
<dbReference type="GO" id="GO:0046872">
    <property type="term" value="F:metal ion binding"/>
    <property type="evidence" value="ECO:0007669"/>
    <property type="project" value="UniProtKB-KW"/>
</dbReference>
<dbReference type="PANTHER" id="PTHR22930:SF269">
    <property type="entry name" value="NUCLEASE HARBI1-LIKE PROTEIN"/>
    <property type="match status" value="1"/>
</dbReference>
<name>A0AAW1HV78_POPJA</name>